<dbReference type="SUPFAM" id="SSF47781">
    <property type="entry name" value="RuvA domain 2-like"/>
    <property type="match status" value="1"/>
</dbReference>
<proteinExistence type="predicted"/>
<dbReference type="Pfam" id="PF12836">
    <property type="entry name" value="HHH_3"/>
    <property type="match status" value="1"/>
</dbReference>
<dbReference type="InterPro" id="IPR003583">
    <property type="entry name" value="Hlx-hairpin-Hlx_DNA-bd_motif"/>
</dbReference>
<dbReference type="Proteomes" id="UP000309676">
    <property type="component" value="Unassembled WGS sequence"/>
</dbReference>
<dbReference type="GO" id="GO:0003677">
    <property type="term" value="F:DNA binding"/>
    <property type="evidence" value="ECO:0007669"/>
    <property type="project" value="InterPro"/>
</dbReference>
<evidence type="ECO:0000313" key="3">
    <source>
        <dbReference type="EMBL" id="TLS53780.1"/>
    </source>
</evidence>
<comment type="caution">
    <text evidence="3">The sequence shown here is derived from an EMBL/GenBank/DDBJ whole genome shotgun (WGS) entry which is preliminary data.</text>
</comment>
<dbReference type="PANTHER" id="PTHR21180">
    <property type="entry name" value="ENDONUCLEASE/EXONUCLEASE/PHOSPHATASE FAMILY DOMAIN-CONTAINING PROTEIN 1"/>
    <property type="match status" value="1"/>
</dbReference>
<gene>
    <name evidence="3" type="ORF">FE782_05440</name>
</gene>
<keyword evidence="4" id="KW-1185">Reference proteome</keyword>
<evidence type="ECO:0000256" key="1">
    <source>
        <dbReference type="SAM" id="MobiDB-lite"/>
    </source>
</evidence>
<reference evidence="3 4" key="1">
    <citation type="submission" date="2019-05" db="EMBL/GenBank/DDBJ databases">
        <authorList>
            <person name="Narsing Rao M.P."/>
            <person name="Li W.J."/>
        </authorList>
    </citation>
    <scope>NUCLEOTIDE SEQUENCE [LARGE SCALE GENOMIC DNA]</scope>
    <source>
        <strain evidence="3 4">SYSU_K30003</strain>
    </source>
</reference>
<dbReference type="GO" id="GO:0015627">
    <property type="term" value="C:type II protein secretion system complex"/>
    <property type="evidence" value="ECO:0007669"/>
    <property type="project" value="TreeGrafter"/>
</dbReference>
<dbReference type="InterPro" id="IPR010994">
    <property type="entry name" value="RuvA_2-like"/>
</dbReference>
<protein>
    <recommendedName>
        <fullName evidence="2">Helix-hairpin-helix DNA-binding motif class 1 domain-containing protein</fullName>
    </recommendedName>
</protein>
<name>A0A5R9GHR9_9BACL</name>
<dbReference type="Gene3D" id="1.10.150.320">
    <property type="entry name" value="Photosystem II 12 kDa extrinsic protein"/>
    <property type="match status" value="1"/>
</dbReference>
<feature type="region of interest" description="Disordered" evidence="1">
    <location>
        <begin position="1"/>
        <end position="73"/>
    </location>
</feature>
<dbReference type="GO" id="GO:0015628">
    <property type="term" value="P:protein secretion by the type II secretion system"/>
    <property type="evidence" value="ECO:0007669"/>
    <property type="project" value="TreeGrafter"/>
</dbReference>
<dbReference type="InterPro" id="IPR051675">
    <property type="entry name" value="Endo/Exo/Phosphatase_dom_1"/>
</dbReference>
<dbReference type="PANTHER" id="PTHR21180:SF32">
    <property type="entry name" value="ENDONUCLEASE_EXONUCLEASE_PHOSPHATASE FAMILY DOMAIN-CONTAINING PROTEIN 1"/>
    <property type="match status" value="1"/>
</dbReference>
<feature type="domain" description="Helix-hairpin-helix DNA-binding motif class 1" evidence="2">
    <location>
        <begin position="111"/>
        <end position="130"/>
    </location>
</feature>
<dbReference type="AlphaFoldDB" id="A0A5R9GHR9"/>
<accession>A0A5R9GHR9</accession>
<feature type="domain" description="Helix-hairpin-helix DNA-binding motif class 1" evidence="2">
    <location>
        <begin position="81"/>
        <end position="100"/>
    </location>
</feature>
<sequence length="141" mass="14254">MNAEVEAWLDGASVESPPTTSVEASESPPAPAAAADAGSPAAAAPASPARTTEESARAAVEPQAHERSAEGVVDINRATLEELDALPGIGRAKAQAVIDYRESNGAFARPEDVMNVKGIGPAIFAKIRPSIVAGPAAEDGK</sequence>
<dbReference type="EMBL" id="VCIW01000002">
    <property type="protein sequence ID" value="TLS53780.1"/>
    <property type="molecule type" value="Genomic_DNA"/>
</dbReference>
<dbReference type="InterPro" id="IPR004509">
    <property type="entry name" value="Competence_ComEA_HhH"/>
</dbReference>
<feature type="compositionally biased region" description="Low complexity" evidence="1">
    <location>
        <begin position="24"/>
        <end position="49"/>
    </location>
</feature>
<evidence type="ECO:0000313" key="4">
    <source>
        <dbReference type="Proteomes" id="UP000309676"/>
    </source>
</evidence>
<evidence type="ECO:0000259" key="2">
    <source>
        <dbReference type="SMART" id="SM00278"/>
    </source>
</evidence>
<dbReference type="GO" id="GO:0006281">
    <property type="term" value="P:DNA repair"/>
    <property type="evidence" value="ECO:0007669"/>
    <property type="project" value="InterPro"/>
</dbReference>
<organism evidence="3 4">
    <name type="scientific">Paenibacillus antri</name>
    <dbReference type="NCBI Taxonomy" id="2582848"/>
    <lineage>
        <taxon>Bacteria</taxon>
        <taxon>Bacillati</taxon>
        <taxon>Bacillota</taxon>
        <taxon>Bacilli</taxon>
        <taxon>Bacillales</taxon>
        <taxon>Paenibacillaceae</taxon>
        <taxon>Paenibacillus</taxon>
    </lineage>
</organism>
<dbReference type="OrthoDB" id="9790239at2"/>
<dbReference type="SMART" id="SM00278">
    <property type="entry name" value="HhH1"/>
    <property type="match status" value="2"/>
</dbReference>
<dbReference type="NCBIfam" id="TIGR00426">
    <property type="entry name" value="competence protein ComEA helix-hairpin-helix repeat region"/>
    <property type="match status" value="1"/>
</dbReference>